<feature type="compositionally biased region" description="Basic residues" evidence="1">
    <location>
        <begin position="1"/>
        <end position="11"/>
    </location>
</feature>
<name>A0A194PN55_PAPXU</name>
<organism evidence="2 3">
    <name type="scientific">Papilio xuthus</name>
    <name type="common">Asian swallowtail butterfly</name>
    <dbReference type="NCBI Taxonomy" id="66420"/>
    <lineage>
        <taxon>Eukaryota</taxon>
        <taxon>Metazoa</taxon>
        <taxon>Ecdysozoa</taxon>
        <taxon>Arthropoda</taxon>
        <taxon>Hexapoda</taxon>
        <taxon>Insecta</taxon>
        <taxon>Pterygota</taxon>
        <taxon>Neoptera</taxon>
        <taxon>Endopterygota</taxon>
        <taxon>Lepidoptera</taxon>
        <taxon>Glossata</taxon>
        <taxon>Ditrysia</taxon>
        <taxon>Papilionoidea</taxon>
        <taxon>Papilionidae</taxon>
        <taxon>Papilioninae</taxon>
        <taxon>Papilio</taxon>
    </lineage>
</organism>
<evidence type="ECO:0000313" key="3">
    <source>
        <dbReference type="Proteomes" id="UP000053268"/>
    </source>
</evidence>
<feature type="region of interest" description="Disordered" evidence="1">
    <location>
        <begin position="143"/>
        <end position="173"/>
    </location>
</feature>
<gene>
    <name evidence="2" type="ORF">RR46_04491</name>
</gene>
<evidence type="ECO:0000256" key="1">
    <source>
        <dbReference type="SAM" id="MobiDB-lite"/>
    </source>
</evidence>
<dbReference type="Proteomes" id="UP000053268">
    <property type="component" value="Unassembled WGS sequence"/>
</dbReference>
<dbReference type="EMBL" id="KQ459599">
    <property type="protein sequence ID" value="KPI94423.1"/>
    <property type="molecule type" value="Genomic_DNA"/>
</dbReference>
<protein>
    <submittedName>
        <fullName evidence="2">Uncharacterized protein</fullName>
    </submittedName>
</protein>
<evidence type="ECO:0000313" key="2">
    <source>
        <dbReference type="EMBL" id="KPI94423.1"/>
    </source>
</evidence>
<sequence length="173" mass="18216">MNRRAVRRTRPHSSAAGDDTHSRAAPHRTAPRTARVCVRDATSLVRRSRTASTSVRKLLTVAFCKLGDFEKNLNIFYLESSGGCRSASVESAGAVTVASAGGGGGACAGESAARMASAGAQYRGGQQWGAAYAQPCRYPPPQPQTYAAPSYTPHQVSRRSTEAATAPLRYSAV</sequence>
<feature type="region of interest" description="Disordered" evidence="1">
    <location>
        <begin position="1"/>
        <end position="33"/>
    </location>
</feature>
<dbReference type="AlphaFoldDB" id="A0A194PN55"/>
<keyword evidence="3" id="KW-1185">Reference proteome</keyword>
<accession>A0A194PN55</accession>
<proteinExistence type="predicted"/>
<reference evidence="2 3" key="1">
    <citation type="journal article" date="2015" name="Nat. Commun.">
        <title>Outbred genome sequencing and CRISPR/Cas9 gene editing in butterflies.</title>
        <authorList>
            <person name="Li X."/>
            <person name="Fan D."/>
            <person name="Zhang W."/>
            <person name="Liu G."/>
            <person name="Zhang L."/>
            <person name="Zhao L."/>
            <person name="Fang X."/>
            <person name="Chen L."/>
            <person name="Dong Y."/>
            <person name="Chen Y."/>
            <person name="Ding Y."/>
            <person name="Zhao R."/>
            <person name="Feng M."/>
            <person name="Zhu Y."/>
            <person name="Feng Y."/>
            <person name="Jiang X."/>
            <person name="Zhu D."/>
            <person name="Xiang H."/>
            <person name="Feng X."/>
            <person name="Li S."/>
            <person name="Wang J."/>
            <person name="Zhang G."/>
            <person name="Kronforst M.R."/>
            <person name="Wang W."/>
        </authorList>
    </citation>
    <scope>NUCLEOTIDE SEQUENCE [LARGE SCALE GENOMIC DNA]</scope>
    <source>
        <strain evidence="2">Ya'a_city_454_Px</strain>
        <tissue evidence="2">Whole body</tissue>
    </source>
</reference>